<evidence type="ECO:0000259" key="10">
    <source>
        <dbReference type="Pfam" id="PF23358"/>
    </source>
</evidence>
<dbReference type="PANTHER" id="PTHR10830">
    <property type="entry name" value="DOLICHYL-DIPHOSPHOOLIGOSACCHARIDE--PROTEIN GLYCOSYLTRANSFERASE 48 KDA SUBUNIT"/>
    <property type="match status" value="1"/>
</dbReference>
<evidence type="ECO:0000256" key="1">
    <source>
        <dbReference type="ARBA" id="ARBA00004479"/>
    </source>
</evidence>
<keyword evidence="8" id="KW-0732">Signal</keyword>
<proteinExistence type="inferred from homology"/>
<dbReference type="GO" id="GO:0018279">
    <property type="term" value="P:protein N-linked glycosylation via asparagine"/>
    <property type="evidence" value="ECO:0007669"/>
    <property type="project" value="UniProtKB-UniRule"/>
</dbReference>
<feature type="domain" description="OST48 middle" evidence="10">
    <location>
        <begin position="289"/>
        <end position="430"/>
    </location>
</feature>
<feature type="transmembrane region" description="Helical" evidence="8">
    <location>
        <begin position="408"/>
        <end position="431"/>
    </location>
</feature>
<comment type="similarity">
    <text evidence="3 8">Belongs to the DDOST 48 kDa subunit family.</text>
</comment>
<feature type="signal peptide" evidence="8">
    <location>
        <begin position="1"/>
        <end position="19"/>
    </location>
</feature>
<keyword evidence="4 8" id="KW-0812">Transmembrane</keyword>
<protein>
    <recommendedName>
        <fullName evidence="8">Dolichyl-diphosphooligosaccharide--protein glycosyltransferase subunit WBP1</fullName>
        <shortName evidence="8">Oligosaccharyl transferase subunit WBP1</shortName>
    </recommendedName>
</protein>
<evidence type="ECO:0000313" key="12">
    <source>
        <dbReference type="Proteomes" id="UP000292702"/>
    </source>
</evidence>
<dbReference type="Proteomes" id="UP000292702">
    <property type="component" value="Unassembled WGS sequence"/>
</dbReference>
<evidence type="ECO:0000256" key="4">
    <source>
        <dbReference type="ARBA" id="ARBA00022692"/>
    </source>
</evidence>
<comment type="subcellular location">
    <subcellularLocation>
        <location evidence="8">Endoplasmic reticulum membrane</location>
        <topology evidence="8">Single-pass type I membrane protein</topology>
    </subcellularLocation>
    <subcellularLocation>
        <location evidence="1">Membrane</location>
        <topology evidence="1">Single-pass type I membrane protein</topology>
    </subcellularLocation>
</comment>
<keyword evidence="7 8" id="KW-0472">Membrane</keyword>
<dbReference type="EMBL" id="RWJN01000310">
    <property type="protein sequence ID" value="TCD63279.1"/>
    <property type="molecule type" value="Genomic_DNA"/>
</dbReference>
<dbReference type="STRING" id="92696.A0A4R0RF66"/>
<comment type="subunit">
    <text evidence="8">Component of the oligosaccharyltransferase (OST) complex.</text>
</comment>
<dbReference type="PANTHER" id="PTHR10830:SF0">
    <property type="entry name" value="DOLICHYL-DIPHOSPHOOLIGOSACCHARIDE--PROTEIN GLYCOSYLTRANSFERASE 48 KDA SUBUNIT"/>
    <property type="match status" value="1"/>
</dbReference>
<gene>
    <name evidence="11" type="primary">WBP1</name>
    <name evidence="11" type="ORF">EIP91_005769</name>
</gene>
<dbReference type="GO" id="GO:0016740">
    <property type="term" value="F:transferase activity"/>
    <property type="evidence" value="ECO:0007669"/>
    <property type="project" value="UniProtKB-KW"/>
</dbReference>
<keyword evidence="11" id="KW-0808">Transferase</keyword>
<dbReference type="InterPro" id="IPR005013">
    <property type="entry name" value="DDOST_48_kDa_subunit"/>
</dbReference>
<evidence type="ECO:0000256" key="7">
    <source>
        <dbReference type="ARBA" id="ARBA00023136"/>
    </source>
</evidence>
<keyword evidence="12" id="KW-1185">Reference proteome</keyword>
<sequence length="446" mass="48559">MWARWIVPALLGLVSFVTAKSSSGNSVLVILEPKLDKDNFSKFFSGLEEKGYELTFRAPKDTKPAILEYDYAQFSHVIMFAPETKSFSSDITPQSLVSLLSKNTNLLIALSPKQTPVYTLASEFSLTLPPPGTPLISHFPQRDDPATVIPVPVRPVTPNVVSSKLAPVWFSGIPFAYQNNPLLVPILNAPAESFASDGETDSGADAVVDAADKGGEGLWAGSQMGLVAGFQPVGGARATWVGGVEMFSDEFFQKELPGGGKPGNEQFAADVAAWTFQESLVLRIDSVEHHRVNETVPGQVYTTNDQLVFSAYLSKYNPVSSAWEPFSGIQDMQLEFTMLDPHIRTALPPVRGTPGKYSVTFRAPDRHGVFKFIIDYKRKGLTHLHSSTVVPLVPPRHDGYPRFLSAAWPYYVGAISTSVGFLLFSALWLAGDDRAGSAKGKTTKTE</sequence>
<comment type="pathway">
    <text evidence="2 8">Protein modification; protein glycosylation.</text>
</comment>
<evidence type="ECO:0000256" key="6">
    <source>
        <dbReference type="ARBA" id="ARBA00022989"/>
    </source>
</evidence>
<dbReference type="Pfam" id="PF03345">
    <property type="entry name" value="OST48_N"/>
    <property type="match status" value="1"/>
</dbReference>
<evidence type="ECO:0000256" key="8">
    <source>
        <dbReference type="RuleBase" id="RU361142"/>
    </source>
</evidence>
<dbReference type="GO" id="GO:0008250">
    <property type="term" value="C:oligosaccharyltransferase complex"/>
    <property type="evidence" value="ECO:0007669"/>
    <property type="project" value="TreeGrafter"/>
</dbReference>
<organism evidence="11 12">
    <name type="scientific">Steccherinum ochraceum</name>
    <dbReference type="NCBI Taxonomy" id="92696"/>
    <lineage>
        <taxon>Eukaryota</taxon>
        <taxon>Fungi</taxon>
        <taxon>Dikarya</taxon>
        <taxon>Basidiomycota</taxon>
        <taxon>Agaricomycotina</taxon>
        <taxon>Agaricomycetes</taxon>
        <taxon>Polyporales</taxon>
        <taxon>Steccherinaceae</taxon>
        <taxon>Steccherinum</taxon>
    </lineage>
</organism>
<feature type="chain" id="PRO_5021042750" description="Dolichyl-diphosphooligosaccharide--protein glycosyltransferase subunit WBP1" evidence="8">
    <location>
        <begin position="20"/>
        <end position="446"/>
    </location>
</feature>
<accession>A0A4R0RF66</accession>
<comment type="caution">
    <text evidence="11">The sequence shown here is derived from an EMBL/GenBank/DDBJ whole genome shotgun (WGS) entry which is preliminary data.</text>
</comment>
<comment type="function">
    <text evidence="8">Subunit of the oligosaccharyl transferase (OST) complex that catalyzes the initial transfer of a defined glycan (Glc(3)Man(9)GlcNAc(2) in eukaryotes) from the lipid carrier dolichol-pyrophosphate to an asparagine residue within an Asn-X-Ser/Thr consensus motif in nascent polypeptide chains, the first step in protein N-glycosylation. N-glycosylation occurs cotranslationally and the complex associates with the Sec61 complex at the channel-forming translocon complex that mediates protein translocation across the endoplasmic reticulum (ER).</text>
</comment>
<dbReference type="InterPro" id="IPR055459">
    <property type="entry name" value="OST48_MD"/>
</dbReference>
<dbReference type="UniPathway" id="UPA00378"/>
<keyword evidence="5 8" id="KW-0256">Endoplasmic reticulum</keyword>
<evidence type="ECO:0000256" key="2">
    <source>
        <dbReference type="ARBA" id="ARBA00004922"/>
    </source>
</evidence>
<evidence type="ECO:0000259" key="9">
    <source>
        <dbReference type="Pfam" id="PF03345"/>
    </source>
</evidence>
<evidence type="ECO:0000256" key="3">
    <source>
        <dbReference type="ARBA" id="ARBA00008743"/>
    </source>
</evidence>
<dbReference type="AlphaFoldDB" id="A0A4R0RF66"/>
<feature type="domain" description="OST48 N-terminal" evidence="9">
    <location>
        <begin position="27"/>
        <end position="275"/>
    </location>
</feature>
<dbReference type="InterPro" id="IPR055457">
    <property type="entry name" value="OST48_N"/>
</dbReference>
<evidence type="ECO:0000256" key="5">
    <source>
        <dbReference type="ARBA" id="ARBA00022824"/>
    </source>
</evidence>
<reference evidence="11 12" key="1">
    <citation type="submission" date="2018-11" db="EMBL/GenBank/DDBJ databases">
        <title>Genome assembly of Steccherinum ochraceum LE-BIN_3174, the white-rot fungus of the Steccherinaceae family (The Residual Polyporoid clade, Polyporales, Basidiomycota).</title>
        <authorList>
            <person name="Fedorova T.V."/>
            <person name="Glazunova O.A."/>
            <person name="Landesman E.O."/>
            <person name="Moiseenko K.V."/>
            <person name="Psurtseva N.V."/>
            <person name="Savinova O.S."/>
            <person name="Shakhova N.V."/>
            <person name="Tyazhelova T.V."/>
            <person name="Vasina D.V."/>
        </authorList>
    </citation>
    <scope>NUCLEOTIDE SEQUENCE [LARGE SCALE GENOMIC DNA]</scope>
    <source>
        <strain evidence="11 12">LE-BIN_3174</strain>
    </source>
</reference>
<evidence type="ECO:0000313" key="11">
    <source>
        <dbReference type="EMBL" id="TCD63279.1"/>
    </source>
</evidence>
<name>A0A4R0RF66_9APHY</name>
<keyword evidence="6 8" id="KW-1133">Transmembrane helix</keyword>
<dbReference type="Pfam" id="PF23358">
    <property type="entry name" value="OST48_MD"/>
    <property type="match status" value="1"/>
</dbReference>
<dbReference type="OrthoDB" id="29105at2759"/>